<proteinExistence type="predicted"/>
<reference evidence="1 2" key="1">
    <citation type="journal article" date="2019" name="Int. J. Syst. Evol. Microbiol.">
        <title>The Global Catalogue of Microorganisms (GCM) 10K type strain sequencing project: providing services to taxonomists for standard genome sequencing and annotation.</title>
        <authorList>
            <consortium name="The Broad Institute Genomics Platform"/>
            <consortium name="The Broad Institute Genome Sequencing Center for Infectious Disease"/>
            <person name="Wu L."/>
            <person name="Ma J."/>
        </authorList>
    </citation>
    <scope>NUCLEOTIDE SEQUENCE [LARGE SCALE GENOMIC DNA]</scope>
    <source>
        <strain evidence="1 2">JCM 4395</strain>
    </source>
</reference>
<evidence type="ECO:0000313" key="1">
    <source>
        <dbReference type="EMBL" id="GAA2523990.1"/>
    </source>
</evidence>
<keyword evidence="2" id="KW-1185">Reference proteome</keyword>
<protein>
    <submittedName>
        <fullName evidence="1">Uncharacterized protein</fullName>
    </submittedName>
</protein>
<organism evidence="1 2">
    <name type="scientific">Streptomyces longisporus</name>
    <dbReference type="NCBI Taxonomy" id="1948"/>
    <lineage>
        <taxon>Bacteria</taxon>
        <taxon>Bacillati</taxon>
        <taxon>Actinomycetota</taxon>
        <taxon>Actinomycetes</taxon>
        <taxon>Kitasatosporales</taxon>
        <taxon>Streptomycetaceae</taxon>
        <taxon>Streptomyces</taxon>
    </lineage>
</organism>
<comment type="caution">
    <text evidence="1">The sequence shown here is derived from an EMBL/GenBank/DDBJ whole genome shotgun (WGS) entry which is preliminary data.</text>
</comment>
<gene>
    <name evidence="1" type="ORF">GCM10010276_89010</name>
</gene>
<accession>A0ABN3NJI9</accession>
<sequence length="59" mass="6574">MARPSFFEAEGIAIRRLILAHPKDYARLLEEATAELPMSLARAAGITLEDARRRQNPAP</sequence>
<name>A0ABN3NJI9_STRLO</name>
<dbReference type="Proteomes" id="UP001501777">
    <property type="component" value="Unassembled WGS sequence"/>
</dbReference>
<evidence type="ECO:0000313" key="2">
    <source>
        <dbReference type="Proteomes" id="UP001501777"/>
    </source>
</evidence>
<dbReference type="EMBL" id="BAAASG010000040">
    <property type="protein sequence ID" value="GAA2523990.1"/>
    <property type="molecule type" value="Genomic_DNA"/>
</dbReference>